<dbReference type="PANTHER" id="PTHR11731">
    <property type="entry name" value="PROTEASE FAMILY S9B,C DIPEPTIDYL-PEPTIDASE IV-RELATED"/>
    <property type="match status" value="1"/>
</dbReference>
<dbReference type="Pfam" id="PF00326">
    <property type="entry name" value="Peptidase_S9"/>
    <property type="match status" value="1"/>
</dbReference>
<dbReference type="Gene3D" id="3.40.50.1820">
    <property type="entry name" value="alpha/beta hydrolase"/>
    <property type="match status" value="1"/>
</dbReference>
<evidence type="ECO:0000256" key="1">
    <source>
        <dbReference type="SAM" id="SignalP"/>
    </source>
</evidence>
<reference evidence="3" key="1">
    <citation type="journal article" date="2020" name="mSystems">
        <title>Genome- and Community-Level Interaction Insights into Carbon Utilization and Element Cycling Functions of Hydrothermarchaeota in Hydrothermal Sediment.</title>
        <authorList>
            <person name="Zhou Z."/>
            <person name="Liu Y."/>
            <person name="Xu W."/>
            <person name="Pan J."/>
            <person name="Luo Z.H."/>
            <person name="Li M."/>
        </authorList>
    </citation>
    <scope>NUCLEOTIDE SEQUENCE [LARGE SCALE GENOMIC DNA]</scope>
    <source>
        <strain evidence="3">SpSt-1217</strain>
    </source>
</reference>
<dbReference type="GO" id="GO:0008239">
    <property type="term" value="F:dipeptidyl-peptidase activity"/>
    <property type="evidence" value="ECO:0007669"/>
    <property type="project" value="TreeGrafter"/>
</dbReference>
<name>A0A831PKK6_9BACT</name>
<dbReference type="PANTHER" id="PTHR11731:SF193">
    <property type="entry name" value="DIPEPTIDYL PEPTIDASE 9"/>
    <property type="match status" value="1"/>
</dbReference>
<feature type="domain" description="Peptidase S9 prolyl oligopeptidase catalytic" evidence="2">
    <location>
        <begin position="134"/>
        <end position="327"/>
    </location>
</feature>
<organism evidence="3">
    <name type="scientific">Mariniphaga anaerophila</name>
    <dbReference type="NCBI Taxonomy" id="1484053"/>
    <lineage>
        <taxon>Bacteria</taxon>
        <taxon>Pseudomonadati</taxon>
        <taxon>Bacteroidota</taxon>
        <taxon>Bacteroidia</taxon>
        <taxon>Marinilabiliales</taxon>
        <taxon>Prolixibacteraceae</taxon>
        <taxon>Mariniphaga</taxon>
    </lineage>
</organism>
<dbReference type="InterPro" id="IPR029058">
    <property type="entry name" value="AB_hydrolase_fold"/>
</dbReference>
<dbReference type="SUPFAM" id="SSF53474">
    <property type="entry name" value="alpha/beta-Hydrolases"/>
    <property type="match status" value="1"/>
</dbReference>
<gene>
    <name evidence="3" type="ORF">ENN90_01750</name>
</gene>
<keyword evidence="1" id="KW-0732">Signal</keyword>
<dbReference type="Proteomes" id="UP000886047">
    <property type="component" value="Unassembled WGS sequence"/>
</dbReference>
<evidence type="ECO:0000259" key="2">
    <source>
        <dbReference type="Pfam" id="PF00326"/>
    </source>
</evidence>
<evidence type="ECO:0000313" key="3">
    <source>
        <dbReference type="EMBL" id="HDR50332.1"/>
    </source>
</evidence>
<dbReference type="AlphaFoldDB" id="A0A831PKK6"/>
<protein>
    <submittedName>
        <fullName evidence="3">S9 family peptidase</fullName>
    </submittedName>
</protein>
<dbReference type="GO" id="GO:0006508">
    <property type="term" value="P:proteolysis"/>
    <property type="evidence" value="ECO:0007669"/>
    <property type="project" value="InterPro"/>
</dbReference>
<feature type="chain" id="PRO_5032834106" evidence="1">
    <location>
        <begin position="21"/>
        <end position="359"/>
    </location>
</feature>
<dbReference type="InterPro" id="IPR050278">
    <property type="entry name" value="Serine_Prot_S9B/DPPIV"/>
</dbReference>
<comment type="caution">
    <text evidence="3">The sequence shown here is derived from an EMBL/GenBank/DDBJ whole genome shotgun (WGS) entry which is preliminary data.</text>
</comment>
<accession>A0A831PKK6</accession>
<feature type="signal peptide" evidence="1">
    <location>
        <begin position="1"/>
        <end position="20"/>
    </location>
</feature>
<sequence length="359" mass="41512">MKKTVTFLFLLIFCAMPAFSQNFEALGDGIQQLKNDNASLNHRLDRIEKLIDDVLWHQKVSDVAWMDKFYIYGPPKWKEESPTAKGAGNHMKFWTYVFFPVDLDVSKKYPLIVLPHGGVHGDFTTYYVHIVRELVSQGYVIVAPEYRGSTGYGKSHYEKIDYGGLETEDVFYSRNYMLENYDFIDEKRVGIVGWSHGGLIALMNIFDHPKEYQVAFAGVPVSDLIARMGYFTQSYRDLFEADYHIGQSAHENVAEYRRRSPAWNTHKFDGTPLLIHTNTNDDDVNVLEVEHLIKSLKAEGKPFEYEIFDAVPGGHSFDRMDTKDGKEIRLRIHKHLAKYLKPEKPFSNLKDLQKAGYRF</sequence>
<dbReference type="GO" id="GO:0008236">
    <property type="term" value="F:serine-type peptidase activity"/>
    <property type="evidence" value="ECO:0007669"/>
    <property type="project" value="InterPro"/>
</dbReference>
<dbReference type="EMBL" id="DSDK01000102">
    <property type="protein sequence ID" value="HDR50332.1"/>
    <property type="molecule type" value="Genomic_DNA"/>
</dbReference>
<dbReference type="InterPro" id="IPR001375">
    <property type="entry name" value="Peptidase_S9_cat"/>
</dbReference>
<proteinExistence type="predicted"/>